<keyword evidence="4" id="KW-0347">Helicase</keyword>
<reference evidence="7 8" key="1">
    <citation type="submission" date="2020-12" db="EMBL/GenBank/DDBJ databases">
        <title>Concerted genomic and epigenomic changes stabilize Arabidopsis allopolyploids.</title>
        <authorList>
            <person name="Chen Z."/>
        </authorList>
    </citation>
    <scope>NUCLEOTIDE SEQUENCE [LARGE SCALE GENOMIC DNA]</scope>
    <source>
        <strain evidence="7">Allo738</strain>
        <tissue evidence="7">Leaf</tissue>
    </source>
</reference>
<feature type="domain" description="Zinc finger PHD-type" evidence="6">
    <location>
        <begin position="375"/>
        <end position="440"/>
    </location>
</feature>
<gene>
    <name evidence="7" type="ORF">ISN45_Aa05g004530</name>
</gene>
<keyword evidence="4" id="KW-0378">Hydrolase</keyword>
<dbReference type="InterPro" id="IPR053192">
    <property type="entry name" value="Vacuole_Formation_Reg"/>
</dbReference>
<feature type="domain" description="Zinc finger PHD-type" evidence="6">
    <location>
        <begin position="233"/>
        <end position="293"/>
    </location>
</feature>
<dbReference type="PANTHER" id="PTHR32410">
    <property type="entry name" value="CYSTEINE/HISTIDINE-RICH C1 DOMAIN FAMILY PROTEIN"/>
    <property type="match status" value="1"/>
</dbReference>
<evidence type="ECO:0000256" key="3">
    <source>
        <dbReference type="ARBA" id="ARBA00022771"/>
    </source>
</evidence>
<keyword evidence="4" id="KW-0067">ATP-binding</keyword>
<feature type="domain" description="Zinc finger PHD-type" evidence="6">
    <location>
        <begin position="124"/>
        <end position="197"/>
    </location>
</feature>
<evidence type="ECO:0000313" key="7">
    <source>
        <dbReference type="EMBL" id="KAG7558826.1"/>
    </source>
</evidence>
<keyword evidence="5" id="KW-0862">Zinc</keyword>
<dbReference type="GO" id="GO:0008270">
    <property type="term" value="F:zinc ion binding"/>
    <property type="evidence" value="ECO:0007669"/>
    <property type="project" value="UniProtKB-KW"/>
</dbReference>
<dbReference type="InterPro" id="IPR004146">
    <property type="entry name" value="DC1"/>
</dbReference>
<dbReference type="Proteomes" id="UP000694240">
    <property type="component" value="Chromosome 10"/>
</dbReference>
<evidence type="ECO:0000259" key="6">
    <source>
        <dbReference type="SMART" id="SM00249"/>
    </source>
</evidence>
<sequence>MSSVGVFHKVEIDEKSYLVYTSTQTDHPTSSVVDSSGDELSLQPLFSCPYARIRSHQLKVEKNYDGVNFFKFHPFNSYPHFPSTGSGDQQGEYLLDCDHHSICKFPVVPLFWCNNKKPDSNEFECGACEESMASTSYYACLECGKKFHKECVESPLEIKHPSHPFHSLRLYSHPTHMVCICCGRLVSNMFYHCATCDLSMDPICAMEPIPFVVDHPKSHSHPLTFFPTQATLACNICGLIKKFDPTYICIQCVFVIHKDCMGYPHVIRISRHQHRISFTFPLPSGNLSCGVCHQRVDNNYGAYSCNKCDAYFVHSKCAFHRNVWDGKELKGVSEENDIIDDGEPFERIADGIILHPYHSHHLRLEISKVYDENKYCRGCSFPIYQGHFYSCMECDFIFHESCANAPRMKRHPLHPHPLTLNVATKGFGDNEGIYHCSACGRSGTGFFYEHHIGEKRFRLDLRCASISEPFEYQCHKHPLFLASELEKKVRYKHDSHFLRICDGKKASDEPDWCEVCERKIEEVKERESPWDERREMRFYKCNDCCTTLHVECLLGRDMYMKPGNSVQDYISKHSLGFEGTKWTDVRVFLNSSLSRPICTGCMRRCPFPIVFKGYNTIFCSWDCIGYGDTVFDHPSSQILEHLEGGNVSKAVSALFASPEPVGYWLYERLFRPCSSKSLVVQAQPIEAYGKCGCVDDARELFEQMPERDGGSWNAVITACAQNGVSDEVFRRSTSYGDFFCWCFKVMWFSLGPEVIEAAALCCGERQPDWVIYHDLVMTTKEYMREVTVIDPKWLVELAPRFFKVSDPTKMSKRKRQERIEPLYDRYHEPNSWRLSKRRA</sequence>
<comment type="caution">
    <text evidence="7">The sequence shown here is derived from an EMBL/GenBank/DDBJ whole genome shotgun (WGS) entry which is preliminary data.</text>
</comment>
<name>A0A8T1ZHR6_9BRAS</name>
<dbReference type="InterPro" id="IPR054483">
    <property type="entry name" value="DC1-like_CT"/>
</dbReference>
<keyword evidence="4" id="KW-0547">Nucleotide-binding</keyword>
<dbReference type="NCBIfam" id="TIGR00756">
    <property type="entry name" value="PPR"/>
    <property type="match status" value="1"/>
</dbReference>
<evidence type="ECO:0000256" key="2">
    <source>
        <dbReference type="ARBA" id="ARBA00022737"/>
    </source>
</evidence>
<keyword evidence="1" id="KW-0479">Metal-binding</keyword>
<keyword evidence="3" id="KW-0863">Zinc-finger</keyword>
<dbReference type="AlphaFoldDB" id="A0A8T1ZHR6"/>
<keyword evidence="8" id="KW-1185">Reference proteome</keyword>
<dbReference type="Pfam" id="PF01535">
    <property type="entry name" value="PPR"/>
    <property type="match status" value="2"/>
</dbReference>
<protein>
    <submittedName>
        <fullName evidence="7">Pentatricopeptide repeat</fullName>
    </submittedName>
</protein>
<dbReference type="SMART" id="SM00249">
    <property type="entry name" value="PHD"/>
    <property type="match status" value="3"/>
</dbReference>
<dbReference type="InterPro" id="IPR011709">
    <property type="entry name" value="DEAD-box_helicase_OB_fold"/>
</dbReference>
<evidence type="ECO:0000256" key="5">
    <source>
        <dbReference type="ARBA" id="ARBA00022833"/>
    </source>
</evidence>
<dbReference type="Pfam" id="PF22926">
    <property type="entry name" value="C1-like_CT"/>
    <property type="match status" value="1"/>
</dbReference>
<evidence type="ECO:0000256" key="1">
    <source>
        <dbReference type="ARBA" id="ARBA00022723"/>
    </source>
</evidence>
<evidence type="ECO:0000313" key="8">
    <source>
        <dbReference type="Proteomes" id="UP000694240"/>
    </source>
</evidence>
<organism evidence="7 8">
    <name type="scientific">Arabidopsis thaliana x Arabidopsis arenosa</name>
    <dbReference type="NCBI Taxonomy" id="1240361"/>
    <lineage>
        <taxon>Eukaryota</taxon>
        <taxon>Viridiplantae</taxon>
        <taxon>Streptophyta</taxon>
        <taxon>Embryophyta</taxon>
        <taxon>Tracheophyta</taxon>
        <taxon>Spermatophyta</taxon>
        <taxon>Magnoliopsida</taxon>
        <taxon>eudicotyledons</taxon>
        <taxon>Gunneridae</taxon>
        <taxon>Pentapetalae</taxon>
        <taxon>rosids</taxon>
        <taxon>malvids</taxon>
        <taxon>Brassicales</taxon>
        <taxon>Brassicaceae</taxon>
        <taxon>Camelineae</taxon>
        <taxon>Arabidopsis</taxon>
    </lineage>
</organism>
<dbReference type="PANTHER" id="PTHR32410:SF153">
    <property type="entry name" value="CHP-RICH ZINC FINGER PROTEIN-LIKE-RELATED"/>
    <property type="match status" value="1"/>
</dbReference>
<accession>A0A8T1ZHR6</accession>
<dbReference type="EMBL" id="JAEFBK010000010">
    <property type="protein sequence ID" value="KAG7558826.1"/>
    <property type="molecule type" value="Genomic_DNA"/>
</dbReference>
<dbReference type="Pfam" id="PF07717">
    <property type="entry name" value="OB_NTP_bind"/>
    <property type="match status" value="1"/>
</dbReference>
<keyword evidence="2" id="KW-0677">Repeat</keyword>
<evidence type="ECO:0000256" key="4">
    <source>
        <dbReference type="ARBA" id="ARBA00022806"/>
    </source>
</evidence>
<dbReference type="InterPro" id="IPR002885">
    <property type="entry name" value="PPR_rpt"/>
</dbReference>
<proteinExistence type="predicted"/>
<dbReference type="GO" id="GO:0004386">
    <property type="term" value="F:helicase activity"/>
    <property type="evidence" value="ECO:0007669"/>
    <property type="project" value="UniProtKB-KW"/>
</dbReference>
<dbReference type="InterPro" id="IPR001965">
    <property type="entry name" value="Znf_PHD"/>
</dbReference>
<dbReference type="Pfam" id="PF03107">
    <property type="entry name" value="C1_2"/>
    <property type="match status" value="4"/>
</dbReference>